<reference evidence="1 2" key="1">
    <citation type="submission" date="2011-01" db="EMBL/GenBank/DDBJ databases">
        <authorList>
            <person name="Muzny D."/>
            <person name="Qin X."/>
            <person name="Deng J."/>
            <person name="Jiang H."/>
            <person name="Liu Y."/>
            <person name="Qu J."/>
            <person name="Song X.-Z."/>
            <person name="Zhang L."/>
            <person name="Thornton R."/>
            <person name="Coyle M."/>
            <person name="Francisco L."/>
            <person name="Jackson L."/>
            <person name="Javaid M."/>
            <person name="Korchina V."/>
            <person name="Kovar C."/>
            <person name="Mata R."/>
            <person name="Mathew T."/>
            <person name="Ngo R."/>
            <person name="Nguyen L."/>
            <person name="Nguyen N."/>
            <person name="Okwuonu G."/>
            <person name="Ongeri F."/>
            <person name="Pham C."/>
            <person name="Simmons D."/>
            <person name="Wilczek-Boney K."/>
            <person name="Hale W."/>
            <person name="Jakkamsetti A."/>
            <person name="Pham P."/>
            <person name="Ruth R."/>
            <person name="San Lucas F."/>
            <person name="Warren J."/>
            <person name="Zhang J."/>
            <person name="Zhao Z."/>
            <person name="Zhou C."/>
            <person name="Zhu D."/>
            <person name="Lee S."/>
            <person name="Bess C."/>
            <person name="Blankenburg K."/>
            <person name="Forbes L."/>
            <person name="Fu Q."/>
            <person name="Gubbala S."/>
            <person name="Hirani K."/>
            <person name="Jayaseelan J.C."/>
            <person name="Lara F."/>
            <person name="Munidasa M."/>
            <person name="Palculict T."/>
            <person name="Patil S."/>
            <person name="Pu L.-L."/>
            <person name="Saada N."/>
            <person name="Tang L."/>
            <person name="Weissenberger G."/>
            <person name="Zhu Y."/>
            <person name="Hemphill L."/>
            <person name="Shang Y."/>
            <person name="Youmans B."/>
            <person name="Ayvaz T."/>
            <person name="Ross M."/>
            <person name="Santibanez J."/>
            <person name="Aqrawi P."/>
            <person name="Gross S."/>
            <person name="Joshi V."/>
            <person name="Fowler G."/>
            <person name="Nazareth L."/>
            <person name="Reid J."/>
            <person name="Worley K."/>
            <person name="Petrosino J."/>
            <person name="Highlander S."/>
            <person name="Gibbs R."/>
        </authorList>
    </citation>
    <scope>NUCLEOTIDE SEQUENCE [LARGE SCALE GENOMIC DNA]</scope>
    <source>
        <strain evidence="1 2">ATCC 25976</strain>
    </source>
</reference>
<accession>E8KKC0</accession>
<dbReference type="Proteomes" id="UP000005467">
    <property type="component" value="Unassembled WGS sequence"/>
</dbReference>
<sequence>MIDISFFEFLLQIKTFQLATIFFAQKFFKKKDHGQFIYKS</sequence>
<keyword evidence="2" id="KW-1185">Reference proteome</keyword>
<evidence type="ECO:0000313" key="1">
    <source>
        <dbReference type="EMBL" id="EFX90659.1"/>
    </source>
</evidence>
<proteinExistence type="predicted"/>
<organism evidence="1 2">
    <name type="scientific">Actinobacillus ureae ATCC 25976</name>
    <dbReference type="NCBI Taxonomy" id="887324"/>
    <lineage>
        <taxon>Bacteria</taxon>
        <taxon>Pseudomonadati</taxon>
        <taxon>Pseudomonadota</taxon>
        <taxon>Gammaproteobacteria</taxon>
        <taxon>Pasteurellales</taxon>
        <taxon>Pasteurellaceae</taxon>
        <taxon>Actinobacillus</taxon>
    </lineage>
</organism>
<gene>
    <name evidence="1" type="ORF">HMPREF0027_2287</name>
</gene>
<evidence type="ECO:0000313" key="2">
    <source>
        <dbReference type="Proteomes" id="UP000005467"/>
    </source>
</evidence>
<dbReference type="AlphaFoldDB" id="E8KKC0"/>
<dbReference type="HOGENOM" id="CLU_3283648_0_0_6"/>
<name>E8KKC0_9PAST</name>
<protein>
    <submittedName>
        <fullName evidence="1">Uncharacterized protein</fullName>
    </submittedName>
</protein>
<comment type="caution">
    <text evidence="1">The sequence shown here is derived from an EMBL/GenBank/DDBJ whole genome shotgun (WGS) entry which is preliminary data.</text>
</comment>
<dbReference type="EMBL" id="AEVG01000148">
    <property type="protein sequence ID" value="EFX90659.1"/>
    <property type="molecule type" value="Genomic_DNA"/>
</dbReference>